<proteinExistence type="predicted"/>
<reference evidence="3 4" key="1">
    <citation type="submission" date="2023-04" db="EMBL/GenBank/DDBJ databases">
        <title>Genome Encyclopedia of Bacteria and Archaea VI: Functional Genomics of Type Strains.</title>
        <authorList>
            <person name="Whitman W."/>
        </authorList>
    </citation>
    <scope>NUCLEOTIDE SEQUENCE [LARGE SCALE GENOMIC DNA]</scope>
    <source>
        <strain evidence="3 4">SG_E_30_P1</strain>
    </source>
</reference>
<keyword evidence="1" id="KW-0812">Transmembrane</keyword>
<feature type="domain" description="Serine aminopeptidase S33" evidence="2">
    <location>
        <begin position="124"/>
        <end position="358"/>
    </location>
</feature>
<keyword evidence="1" id="KW-1133">Transmembrane helix</keyword>
<gene>
    <name evidence="3" type="ORF">M2152_000960</name>
</gene>
<name>A0ABT6KL98_9MICO</name>
<dbReference type="PANTHER" id="PTHR43265">
    <property type="entry name" value="ESTERASE ESTD"/>
    <property type="match status" value="1"/>
</dbReference>
<comment type="caution">
    <text evidence="3">The sequence shown here is derived from an EMBL/GenBank/DDBJ whole genome shotgun (WGS) entry which is preliminary data.</text>
</comment>
<evidence type="ECO:0000313" key="4">
    <source>
        <dbReference type="Proteomes" id="UP001160142"/>
    </source>
</evidence>
<keyword evidence="4" id="KW-1185">Reference proteome</keyword>
<evidence type="ECO:0000256" key="1">
    <source>
        <dbReference type="SAM" id="Phobius"/>
    </source>
</evidence>
<sequence length="431" mass="44520">MTDCLAATGADVLSPVVFIVSLAVLAIGAVLVLRRYGSRPGREYGAALLVLALVVVGAATTGQAPTTATAAEECATIQKDANVTFVSGDVTFHASYRAPVDPTRPVAAAVIVGGTGAVDRDGNGAGIRMEQYAWLADLLASQGIASLRYDKLGTGETGLGPYADDPSLLLSRDYNELRVQPVRDALSFLAAKPGIDPARLLLIGHSEGGAVTITVAGSPGSGPTPAGLLLIEPSYDRILNVVPRQLAEQIDAAVAGSAMTEADAGVLKSWMADGVNEIRTGTPPFPAPGPVPLPGATDYTAVMQSTIANNIYGSDPTQMVVSHAYRTLYGQRFDEIDAATVAPSITVPVLVTCGTKDFNTPCGDGSPGSGVAYLATQFAPGVARFVELTNVVHILRDVGAADVPSLADQVAYPFSTQLEHEVTAFVAPFSR</sequence>
<protein>
    <submittedName>
        <fullName evidence="3">Alpha-beta hydrolase superfamily lysophospholipase</fullName>
    </submittedName>
</protein>
<feature type="transmembrane region" description="Helical" evidence="1">
    <location>
        <begin position="12"/>
        <end position="33"/>
    </location>
</feature>
<dbReference type="Proteomes" id="UP001160142">
    <property type="component" value="Unassembled WGS sequence"/>
</dbReference>
<dbReference type="InterPro" id="IPR053145">
    <property type="entry name" value="AB_hydrolase_Est10"/>
</dbReference>
<feature type="transmembrane region" description="Helical" evidence="1">
    <location>
        <begin position="45"/>
        <end position="64"/>
    </location>
</feature>
<dbReference type="Pfam" id="PF12146">
    <property type="entry name" value="Hydrolase_4"/>
    <property type="match status" value="1"/>
</dbReference>
<organism evidence="3 4">
    <name type="scientific">Antiquaquibacter oligotrophicus</name>
    <dbReference type="NCBI Taxonomy" id="2880260"/>
    <lineage>
        <taxon>Bacteria</taxon>
        <taxon>Bacillati</taxon>
        <taxon>Actinomycetota</taxon>
        <taxon>Actinomycetes</taxon>
        <taxon>Micrococcales</taxon>
        <taxon>Microbacteriaceae</taxon>
        <taxon>Antiquaquibacter</taxon>
    </lineage>
</organism>
<dbReference type="Gene3D" id="3.40.50.1820">
    <property type="entry name" value="alpha/beta hydrolase"/>
    <property type="match status" value="1"/>
</dbReference>
<dbReference type="InterPro" id="IPR029058">
    <property type="entry name" value="AB_hydrolase_fold"/>
</dbReference>
<dbReference type="InterPro" id="IPR022742">
    <property type="entry name" value="Hydrolase_4"/>
</dbReference>
<dbReference type="EMBL" id="JARXVQ010000001">
    <property type="protein sequence ID" value="MDH6180778.1"/>
    <property type="molecule type" value="Genomic_DNA"/>
</dbReference>
<dbReference type="RefSeq" id="WP_322133117.1">
    <property type="nucleotide sequence ID" value="NZ_CP085036.1"/>
</dbReference>
<accession>A0ABT6KL98</accession>
<evidence type="ECO:0000259" key="2">
    <source>
        <dbReference type="Pfam" id="PF12146"/>
    </source>
</evidence>
<dbReference type="GO" id="GO:0016787">
    <property type="term" value="F:hydrolase activity"/>
    <property type="evidence" value="ECO:0007669"/>
    <property type="project" value="UniProtKB-KW"/>
</dbReference>
<evidence type="ECO:0000313" key="3">
    <source>
        <dbReference type="EMBL" id="MDH6180778.1"/>
    </source>
</evidence>
<keyword evidence="1" id="KW-0472">Membrane</keyword>
<dbReference type="SUPFAM" id="SSF53474">
    <property type="entry name" value="alpha/beta-Hydrolases"/>
    <property type="match status" value="1"/>
</dbReference>
<keyword evidence="3" id="KW-0378">Hydrolase</keyword>
<dbReference type="PANTHER" id="PTHR43265:SF1">
    <property type="entry name" value="ESTERASE ESTD"/>
    <property type="match status" value="1"/>
</dbReference>